<comment type="catalytic activity">
    <reaction evidence="8">
        <text>fluoride(in) = fluoride(out)</text>
        <dbReference type="Rhea" id="RHEA:76159"/>
        <dbReference type="ChEBI" id="CHEBI:17051"/>
    </reaction>
    <physiologicalReaction direction="left-to-right" evidence="8">
        <dbReference type="Rhea" id="RHEA:76160"/>
    </physiologicalReaction>
</comment>
<evidence type="ECO:0000256" key="4">
    <source>
        <dbReference type="ARBA" id="ARBA00022989"/>
    </source>
</evidence>
<feature type="binding site" evidence="10">
    <location>
        <position position="61"/>
    </location>
    <ligand>
        <name>Na(+)</name>
        <dbReference type="ChEBI" id="CHEBI:29101"/>
        <note>structural</note>
    </ligand>
</feature>
<keyword evidence="6 10" id="KW-0407">Ion channel</keyword>
<feature type="transmembrane region" description="Helical" evidence="10">
    <location>
        <begin position="86"/>
        <end position="111"/>
    </location>
</feature>
<keyword evidence="3 10" id="KW-0812">Transmembrane</keyword>
<organism evidence="11 12">
    <name type="scientific">Jeotgalibacillus marinus</name>
    <dbReference type="NCBI Taxonomy" id="86667"/>
    <lineage>
        <taxon>Bacteria</taxon>
        <taxon>Bacillati</taxon>
        <taxon>Bacillota</taxon>
        <taxon>Bacilli</taxon>
        <taxon>Bacillales</taxon>
        <taxon>Caryophanaceae</taxon>
        <taxon>Jeotgalibacillus</taxon>
    </lineage>
</organism>
<name>A0ABV3Q324_9BACL</name>
<evidence type="ECO:0000313" key="11">
    <source>
        <dbReference type="EMBL" id="MEW9501755.1"/>
    </source>
</evidence>
<keyword evidence="2 10" id="KW-1003">Cell membrane</keyword>
<evidence type="ECO:0000256" key="3">
    <source>
        <dbReference type="ARBA" id="ARBA00022692"/>
    </source>
</evidence>
<comment type="similarity">
    <text evidence="7 10">Belongs to the fluoride channel Fluc/FEX (TC 1.A.43) family.</text>
</comment>
<reference evidence="11 12" key="1">
    <citation type="journal article" date="1979" name="Int. J. Syst. Evol. Microbiol.">
        <title>Bacillus globisporus subsp. marinus subsp. nov.</title>
        <authorList>
            <person name="Liu H."/>
        </authorList>
    </citation>
    <scope>NUCLEOTIDE SEQUENCE [LARGE SCALE GENOMIC DNA]</scope>
    <source>
        <strain evidence="11 12">DSM 1297</strain>
    </source>
</reference>
<keyword evidence="12" id="KW-1185">Reference proteome</keyword>
<protein>
    <recommendedName>
        <fullName evidence="10">Fluoride-specific ion channel FluC</fullName>
    </recommendedName>
</protein>
<dbReference type="PANTHER" id="PTHR28259:SF1">
    <property type="entry name" value="FLUORIDE EXPORT PROTEIN 1-RELATED"/>
    <property type="match status" value="1"/>
</dbReference>
<evidence type="ECO:0000256" key="10">
    <source>
        <dbReference type="HAMAP-Rule" id="MF_00454"/>
    </source>
</evidence>
<evidence type="ECO:0000313" key="12">
    <source>
        <dbReference type="Proteomes" id="UP001556040"/>
    </source>
</evidence>
<sequence>MIYVMVGGATGAVTRWLLAKGLSSFWGTAFVNIVGSLIGGFLIRLSLHEQVQLLLLTGFLGAFTTFSSLQIEGFKLIEDGKFAKGIAYTFLTLITSIGMAGIGVGVASFFVV</sequence>
<feature type="transmembrane region" description="Helical" evidence="10">
    <location>
        <begin position="53"/>
        <end position="74"/>
    </location>
</feature>
<keyword evidence="4 10" id="KW-1133">Transmembrane helix</keyword>
<evidence type="ECO:0000256" key="8">
    <source>
        <dbReference type="ARBA" id="ARBA00035585"/>
    </source>
</evidence>
<keyword evidence="10" id="KW-0479">Metal-binding</keyword>
<evidence type="ECO:0000256" key="5">
    <source>
        <dbReference type="ARBA" id="ARBA00023136"/>
    </source>
</evidence>
<dbReference type="PANTHER" id="PTHR28259">
    <property type="entry name" value="FLUORIDE EXPORT PROTEIN 1-RELATED"/>
    <property type="match status" value="1"/>
</dbReference>
<feature type="transmembrane region" description="Helical" evidence="10">
    <location>
        <begin position="25"/>
        <end position="47"/>
    </location>
</feature>
<dbReference type="HAMAP" id="MF_00454">
    <property type="entry name" value="FluC"/>
    <property type="match status" value="1"/>
</dbReference>
<keyword evidence="5 10" id="KW-0472">Membrane</keyword>
<dbReference type="Pfam" id="PF02537">
    <property type="entry name" value="CRCB"/>
    <property type="match status" value="1"/>
</dbReference>
<evidence type="ECO:0000256" key="1">
    <source>
        <dbReference type="ARBA" id="ARBA00004651"/>
    </source>
</evidence>
<evidence type="ECO:0000256" key="2">
    <source>
        <dbReference type="ARBA" id="ARBA00022475"/>
    </source>
</evidence>
<evidence type="ECO:0000256" key="9">
    <source>
        <dbReference type="ARBA" id="ARBA00049940"/>
    </source>
</evidence>
<comment type="subcellular location">
    <subcellularLocation>
        <location evidence="1 10">Cell membrane</location>
        <topology evidence="1 10">Multi-pass membrane protein</topology>
    </subcellularLocation>
</comment>
<keyword evidence="10" id="KW-0915">Sodium</keyword>
<dbReference type="RefSeq" id="WP_367779238.1">
    <property type="nucleotide sequence ID" value="NZ_JBFMIA010000005.1"/>
</dbReference>
<keyword evidence="10" id="KW-0406">Ion transport</keyword>
<comment type="function">
    <text evidence="9 10">Fluoride-specific ion channel. Important for reducing fluoride concentration in the cell, thus reducing its toxicity.</text>
</comment>
<dbReference type="EMBL" id="JBFMIA010000005">
    <property type="protein sequence ID" value="MEW9501755.1"/>
    <property type="molecule type" value="Genomic_DNA"/>
</dbReference>
<gene>
    <name evidence="10" type="primary">fluC</name>
    <name evidence="10" type="synonym">crcB</name>
    <name evidence="11" type="ORF">AB1471_08060</name>
</gene>
<evidence type="ECO:0000256" key="7">
    <source>
        <dbReference type="ARBA" id="ARBA00035120"/>
    </source>
</evidence>
<accession>A0ABV3Q324</accession>
<dbReference type="Proteomes" id="UP001556040">
    <property type="component" value="Unassembled WGS sequence"/>
</dbReference>
<comment type="activity regulation">
    <text evidence="10">Na(+) is not transported, but it plays an essential structural role and its presence is essential for fluoride channel function.</text>
</comment>
<evidence type="ECO:0000256" key="6">
    <source>
        <dbReference type="ARBA" id="ARBA00023303"/>
    </source>
</evidence>
<keyword evidence="10" id="KW-0813">Transport</keyword>
<comment type="caution">
    <text evidence="11">The sequence shown here is derived from an EMBL/GenBank/DDBJ whole genome shotgun (WGS) entry which is preliminary data.</text>
</comment>
<proteinExistence type="inferred from homology"/>
<feature type="binding site" evidence="10">
    <location>
        <position position="64"/>
    </location>
    <ligand>
        <name>Na(+)</name>
        <dbReference type="ChEBI" id="CHEBI:29101"/>
        <note>structural</note>
    </ligand>
</feature>
<dbReference type="InterPro" id="IPR003691">
    <property type="entry name" value="FluC"/>
</dbReference>